<dbReference type="PRINTS" id="PR00038">
    <property type="entry name" value="HTHLUXR"/>
</dbReference>
<feature type="modified residue" description="4-aspartylphosphate" evidence="5">
    <location>
        <position position="54"/>
    </location>
</feature>
<dbReference type="SMART" id="SM00448">
    <property type="entry name" value="REC"/>
    <property type="match status" value="1"/>
</dbReference>
<dbReference type="CDD" id="cd06170">
    <property type="entry name" value="LuxR_C_like"/>
    <property type="match status" value="1"/>
</dbReference>
<feature type="domain" description="HTH luxR-type" evidence="6">
    <location>
        <begin position="144"/>
        <end position="209"/>
    </location>
</feature>
<dbReference type="PANTHER" id="PTHR43214:SF41">
    <property type="entry name" value="NITRATE_NITRITE RESPONSE REGULATOR PROTEIN NARP"/>
    <property type="match status" value="1"/>
</dbReference>
<dbReference type="GO" id="GO:0000160">
    <property type="term" value="P:phosphorelay signal transduction system"/>
    <property type="evidence" value="ECO:0007669"/>
    <property type="project" value="InterPro"/>
</dbReference>
<dbReference type="PANTHER" id="PTHR43214">
    <property type="entry name" value="TWO-COMPONENT RESPONSE REGULATOR"/>
    <property type="match status" value="1"/>
</dbReference>
<dbReference type="InterPro" id="IPR039420">
    <property type="entry name" value="WalR-like"/>
</dbReference>
<evidence type="ECO:0000256" key="3">
    <source>
        <dbReference type="ARBA" id="ARBA00023125"/>
    </source>
</evidence>
<dbReference type="GO" id="GO:0006355">
    <property type="term" value="P:regulation of DNA-templated transcription"/>
    <property type="evidence" value="ECO:0007669"/>
    <property type="project" value="InterPro"/>
</dbReference>
<keyword evidence="2" id="KW-0805">Transcription regulation</keyword>
<dbReference type="AlphaFoldDB" id="A0A1T4TA57"/>
<dbReference type="InterPro" id="IPR011006">
    <property type="entry name" value="CheY-like_superfamily"/>
</dbReference>
<name>A0A1T4TA57_9BACT</name>
<dbReference type="RefSeq" id="WP_078671596.1">
    <property type="nucleotide sequence ID" value="NZ_FUWZ01000004.1"/>
</dbReference>
<dbReference type="SMART" id="SM00421">
    <property type="entry name" value="HTH_LUXR"/>
    <property type="match status" value="1"/>
</dbReference>
<proteinExistence type="predicted"/>
<dbReference type="InterPro" id="IPR001789">
    <property type="entry name" value="Sig_transdc_resp-reg_receiver"/>
</dbReference>
<dbReference type="InterPro" id="IPR058245">
    <property type="entry name" value="NreC/VraR/RcsB-like_REC"/>
</dbReference>
<dbReference type="PROSITE" id="PS50043">
    <property type="entry name" value="HTH_LUXR_2"/>
    <property type="match status" value="1"/>
</dbReference>
<dbReference type="GO" id="GO:0003677">
    <property type="term" value="F:DNA binding"/>
    <property type="evidence" value="ECO:0007669"/>
    <property type="project" value="UniProtKB-KW"/>
</dbReference>
<accession>A0A1T4TA57</accession>
<organism evidence="8 9">
    <name type="scientific">Chitinophaga eiseniae</name>
    <dbReference type="NCBI Taxonomy" id="634771"/>
    <lineage>
        <taxon>Bacteria</taxon>
        <taxon>Pseudomonadati</taxon>
        <taxon>Bacteroidota</taxon>
        <taxon>Chitinophagia</taxon>
        <taxon>Chitinophagales</taxon>
        <taxon>Chitinophagaceae</taxon>
        <taxon>Chitinophaga</taxon>
    </lineage>
</organism>
<feature type="domain" description="Response regulatory" evidence="7">
    <location>
        <begin position="3"/>
        <end position="119"/>
    </location>
</feature>
<dbReference type="CDD" id="cd17535">
    <property type="entry name" value="REC_NarL-like"/>
    <property type="match status" value="1"/>
</dbReference>
<keyword evidence="1 5" id="KW-0597">Phosphoprotein</keyword>
<dbReference type="SUPFAM" id="SSF52172">
    <property type="entry name" value="CheY-like"/>
    <property type="match status" value="1"/>
</dbReference>
<evidence type="ECO:0000256" key="2">
    <source>
        <dbReference type="ARBA" id="ARBA00023015"/>
    </source>
</evidence>
<dbReference type="STRING" id="634771.SAMN04488128_104239"/>
<keyword evidence="9" id="KW-1185">Reference proteome</keyword>
<evidence type="ECO:0000256" key="4">
    <source>
        <dbReference type="ARBA" id="ARBA00023163"/>
    </source>
</evidence>
<dbReference type="InterPro" id="IPR000792">
    <property type="entry name" value="Tscrpt_reg_LuxR_C"/>
</dbReference>
<dbReference type="OrthoDB" id="1013073at2"/>
<evidence type="ECO:0000259" key="6">
    <source>
        <dbReference type="PROSITE" id="PS50043"/>
    </source>
</evidence>
<dbReference type="Gene3D" id="3.40.50.2300">
    <property type="match status" value="1"/>
</dbReference>
<dbReference type="EMBL" id="FUWZ01000004">
    <property type="protein sequence ID" value="SKA37211.1"/>
    <property type="molecule type" value="Genomic_DNA"/>
</dbReference>
<sequence length="221" mass="24820">MTHVLIADDHSIVRLGVKQIVCSLPGDMHVTEAKTFDETISFIEIRHFDLLILDINMPGGNNLQMIQAVKLRQPDIRILICSAYEEILYALGYLQTGADGYIEKNSPDEDFKIAVATVLGGEKYISRAVREQLINKYTRQQEVHQNPFAVLSGREVEVMNLLTKGLPLIKIAEMLHLQLTTVSTYKARIFEKTGVKNVIALVEKAHMYQATSHVGEAVMKV</sequence>
<reference evidence="9" key="1">
    <citation type="submission" date="2017-02" db="EMBL/GenBank/DDBJ databases">
        <authorList>
            <person name="Varghese N."/>
            <person name="Submissions S."/>
        </authorList>
    </citation>
    <scope>NUCLEOTIDE SEQUENCE [LARGE SCALE GENOMIC DNA]</scope>
    <source>
        <strain evidence="9">DSM 22224</strain>
    </source>
</reference>
<dbReference type="PROSITE" id="PS50110">
    <property type="entry name" value="RESPONSE_REGULATORY"/>
    <property type="match status" value="1"/>
</dbReference>
<evidence type="ECO:0000313" key="9">
    <source>
        <dbReference type="Proteomes" id="UP000190367"/>
    </source>
</evidence>
<protein>
    <submittedName>
        <fullName evidence="8">DNA-binding response regulator, NarL/FixJ family, contains REC and HTH domains</fullName>
    </submittedName>
</protein>
<dbReference type="InterPro" id="IPR016032">
    <property type="entry name" value="Sig_transdc_resp-reg_C-effctor"/>
</dbReference>
<dbReference type="Pfam" id="PF00072">
    <property type="entry name" value="Response_reg"/>
    <property type="match status" value="1"/>
</dbReference>
<keyword evidence="3 8" id="KW-0238">DNA-binding</keyword>
<dbReference type="Proteomes" id="UP000190367">
    <property type="component" value="Unassembled WGS sequence"/>
</dbReference>
<gene>
    <name evidence="8" type="ORF">SAMN04488128_104239</name>
</gene>
<evidence type="ECO:0000259" key="7">
    <source>
        <dbReference type="PROSITE" id="PS50110"/>
    </source>
</evidence>
<keyword evidence="4" id="KW-0804">Transcription</keyword>
<evidence type="ECO:0000313" key="8">
    <source>
        <dbReference type="EMBL" id="SKA37211.1"/>
    </source>
</evidence>
<dbReference type="Pfam" id="PF00196">
    <property type="entry name" value="GerE"/>
    <property type="match status" value="1"/>
</dbReference>
<evidence type="ECO:0000256" key="5">
    <source>
        <dbReference type="PROSITE-ProRule" id="PRU00169"/>
    </source>
</evidence>
<evidence type="ECO:0000256" key="1">
    <source>
        <dbReference type="ARBA" id="ARBA00022553"/>
    </source>
</evidence>
<dbReference type="SUPFAM" id="SSF46894">
    <property type="entry name" value="C-terminal effector domain of the bipartite response regulators"/>
    <property type="match status" value="1"/>
</dbReference>